<proteinExistence type="predicted"/>
<sequence>MSNYLDYLNEQLKRGEITISEKKEGYHEYEKADYHKKRKLDKDHAFVNSNEPEISKPKENILKTESVRSKEVPKVKTNKTNRPRAMDSKGGFLKVLGSILYVIGILLKHGVNIIRGIMIVFVFFARRR</sequence>
<name>A0ABP8EA77_9FLAO</name>
<keyword evidence="1" id="KW-0472">Membrane</keyword>
<dbReference type="Proteomes" id="UP001500027">
    <property type="component" value="Unassembled WGS sequence"/>
</dbReference>
<dbReference type="RefSeq" id="WP_139001087.1">
    <property type="nucleotide sequence ID" value="NZ_BAABAV010000001.1"/>
</dbReference>
<evidence type="ECO:0008006" key="4">
    <source>
        <dbReference type="Google" id="ProtNLM"/>
    </source>
</evidence>
<feature type="transmembrane region" description="Helical" evidence="1">
    <location>
        <begin position="99"/>
        <end position="125"/>
    </location>
</feature>
<dbReference type="EMBL" id="BAABAV010000001">
    <property type="protein sequence ID" value="GAA4268990.1"/>
    <property type="molecule type" value="Genomic_DNA"/>
</dbReference>
<reference evidence="3" key="1">
    <citation type="journal article" date="2019" name="Int. J. Syst. Evol. Microbiol.">
        <title>The Global Catalogue of Microorganisms (GCM) 10K type strain sequencing project: providing services to taxonomists for standard genome sequencing and annotation.</title>
        <authorList>
            <consortium name="The Broad Institute Genomics Platform"/>
            <consortium name="The Broad Institute Genome Sequencing Center for Infectious Disease"/>
            <person name="Wu L."/>
            <person name="Ma J."/>
        </authorList>
    </citation>
    <scope>NUCLEOTIDE SEQUENCE [LARGE SCALE GENOMIC DNA]</scope>
    <source>
        <strain evidence="3">JCM 17452</strain>
    </source>
</reference>
<gene>
    <name evidence="2" type="ORF">GCM10022257_10910</name>
</gene>
<evidence type="ECO:0000313" key="2">
    <source>
        <dbReference type="EMBL" id="GAA4268990.1"/>
    </source>
</evidence>
<keyword evidence="1" id="KW-0812">Transmembrane</keyword>
<organism evidence="2 3">
    <name type="scientific">Hyunsoonleella aestuarii</name>
    <dbReference type="NCBI Taxonomy" id="912802"/>
    <lineage>
        <taxon>Bacteria</taxon>
        <taxon>Pseudomonadati</taxon>
        <taxon>Bacteroidota</taxon>
        <taxon>Flavobacteriia</taxon>
        <taxon>Flavobacteriales</taxon>
        <taxon>Flavobacteriaceae</taxon>
    </lineage>
</organism>
<comment type="caution">
    <text evidence="2">The sequence shown here is derived from an EMBL/GenBank/DDBJ whole genome shotgun (WGS) entry which is preliminary data.</text>
</comment>
<accession>A0ABP8EA77</accession>
<evidence type="ECO:0000256" key="1">
    <source>
        <dbReference type="SAM" id="Phobius"/>
    </source>
</evidence>
<keyword evidence="1" id="KW-1133">Transmembrane helix</keyword>
<evidence type="ECO:0000313" key="3">
    <source>
        <dbReference type="Proteomes" id="UP001500027"/>
    </source>
</evidence>
<protein>
    <recommendedName>
        <fullName evidence="4">DUF1700 domain-containing protein</fullName>
    </recommendedName>
</protein>
<keyword evidence="3" id="KW-1185">Reference proteome</keyword>